<protein>
    <submittedName>
        <fullName evidence="3">DUF6314 family protein</fullName>
    </submittedName>
</protein>
<dbReference type="InterPro" id="IPR045632">
    <property type="entry name" value="DUF6314"/>
</dbReference>
<dbReference type="AlphaFoldDB" id="A0AAU8EQ33"/>
<feature type="domain" description="DUF6314" evidence="2">
    <location>
        <begin position="30"/>
        <end position="174"/>
    </location>
</feature>
<evidence type="ECO:0000313" key="3">
    <source>
        <dbReference type="EMBL" id="XCH10840.1"/>
    </source>
</evidence>
<name>A0AAU8EQ33_9MICC</name>
<organism evidence="3">
    <name type="scientific">Arthrobacter sp. K5</name>
    <dbReference type="NCBI Taxonomy" id="2839623"/>
    <lineage>
        <taxon>Bacteria</taxon>
        <taxon>Bacillati</taxon>
        <taxon>Actinomycetota</taxon>
        <taxon>Actinomycetes</taxon>
        <taxon>Micrococcales</taxon>
        <taxon>Micrococcaceae</taxon>
        <taxon>Arthrobacter</taxon>
    </lineage>
</organism>
<dbReference type="RefSeq" id="WP_353711319.1">
    <property type="nucleotide sequence ID" value="NZ_CP159279.1"/>
</dbReference>
<accession>A0AAU8EQ33</accession>
<gene>
    <name evidence="3" type="ORF">ABRP34_18815</name>
</gene>
<sequence length="184" mass="20484">MNLQHPPGLRDYLLGTTPADPASPGRAQTGHWSVERTLLDRAAGTRGTFTGVVIFSPDGDGGLHFHEEGTVVWPSVKWPAGDLPAEQGDTFTGPATRDYLLRPADTPDAMDMLFPDGRPFHRMSFSPEASQDRHWCDPDTYRVTYVCHGENEFSYVWDVTGPRKDLLLESVLRRLPEPPRPQTG</sequence>
<reference evidence="3" key="1">
    <citation type="submission" date="2024-06" db="EMBL/GenBank/DDBJ databases">
        <title>Biodegradation of dimethachlon by Arthrobacter sp. K5: mechanistic insights and ecological implications.</title>
        <authorList>
            <person name="Hu S."/>
            <person name="Lu P."/>
        </authorList>
    </citation>
    <scope>NUCLEOTIDE SEQUENCE</scope>
    <source>
        <strain evidence="3">K5</strain>
    </source>
</reference>
<dbReference type="Pfam" id="PF19834">
    <property type="entry name" value="DUF6314"/>
    <property type="match status" value="1"/>
</dbReference>
<feature type="region of interest" description="Disordered" evidence="1">
    <location>
        <begin position="1"/>
        <end position="30"/>
    </location>
</feature>
<dbReference type="EMBL" id="CP159279">
    <property type="protein sequence ID" value="XCH10840.1"/>
    <property type="molecule type" value="Genomic_DNA"/>
</dbReference>
<proteinExistence type="predicted"/>
<evidence type="ECO:0000256" key="1">
    <source>
        <dbReference type="SAM" id="MobiDB-lite"/>
    </source>
</evidence>
<evidence type="ECO:0000259" key="2">
    <source>
        <dbReference type="Pfam" id="PF19834"/>
    </source>
</evidence>